<keyword evidence="2" id="KW-0812">Transmembrane</keyword>
<feature type="compositionally biased region" description="Polar residues" evidence="1">
    <location>
        <begin position="76"/>
        <end position="86"/>
    </location>
</feature>
<dbReference type="OrthoDB" id="983149at2"/>
<evidence type="ECO:0000313" key="4">
    <source>
        <dbReference type="EMBL" id="ADU30019.1"/>
    </source>
</evidence>
<dbReference type="RefSeq" id="WP_013488356.1">
    <property type="nucleotide sequence ID" value="NC_014829.1"/>
</dbReference>
<dbReference type="AlphaFoldDB" id="E6TXU3"/>
<dbReference type="HOGENOM" id="CLU_065573_0_0_9"/>
<evidence type="ECO:0000259" key="3">
    <source>
        <dbReference type="Pfam" id="PF14020"/>
    </source>
</evidence>
<keyword evidence="2" id="KW-0472">Membrane</keyword>
<protein>
    <recommendedName>
        <fullName evidence="3">DUF4236 domain-containing protein</fullName>
    </recommendedName>
</protein>
<evidence type="ECO:0000313" key="5">
    <source>
        <dbReference type="Proteomes" id="UP000001401"/>
    </source>
</evidence>
<feature type="domain" description="DUF4236" evidence="3">
    <location>
        <begin position="3"/>
        <end position="56"/>
    </location>
</feature>
<dbReference type="InterPro" id="IPR025330">
    <property type="entry name" value="DUF4236"/>
</dbReference>
<evidence type="ECO:0000256" key="1">
    <source>
        <dbReference type="SAM" id="MobiDB-lite"/>
    </source>
</evidence>
<dbReference type="KEGG" id="bco:Bcell_1756"/>
<name>E6TXU3_EVAC2</name>
<dbReference type="EMBL" id="CP002394">
    <property type="protein sequence ID" value="ADU30019.1"/>
    <property type="molecule type" value="Genomic_DNA"/>
</dbReference>
<feature type="transmembrane region" description="Helical" evidence="2">
    <location>
        <begin position="322"/>
        <end position="341"/>
    </location>
</feature>
<accession>E6TXU3</accession>
<dbReference type="eggNOG" id="COG0457">
    <property type="taxonomic scope" value="Bacteria"/>
</dbReference>
<feature type="region of interest" description="Disordered" evidence="1">
    <location>
        <begin position="62"/>
        <end position="86"/>
    </location>
</feature>
<keyword evidence="2" id="KW-1133">Transmembrane helix</keyword>
<sequence>MSFRFQKRVRVAPGVRLNFSKRGVSTSVGPRGSSLTLGKRGIYGNAGIPGTGLSYRTRIDKRNHSTRSERKMKHPNATSPTTNEENIQLQWNDSIGDFSFSTADGRSLTNVEEKNVRSVYKNDLMRMYQEKADEINKRTDRLLHLHHQLFHPTTDIIALSMSNIQDNISHPPNQKVIYHEVMTNMKQNLTFLEKILLIFPKRKKEHEAIVMAEVEKLFQEEMSEYEENKKAYNEEKEYRNKLATKVKNGDVHAMEDWISLFLDELDFPLETDVDFQLINKDTVFLDINLPTMEEIPVKKASILKTGRLKVQEKTQREHREHYAILIGATALYLASFFFGYLPSLKTVYVSGYNQAIDESTGLDHDRYIYSIKVDRKTFYSLNMSKVHPIKAFDNFEPRLKVTKTFIFKEIEPYKIDEHHN</sequence>
<gene>
    <name evidence="4" type="ordered locus">Bcell_1756</name>
</gene>
<reference evidence="4" key="1">
    <citation type="submission" date="2010-12" db="EMBL/GenBank/DDBJ databases">
        <title>Complete sequence of Bacillus cellulosilyticus DSM 2522.</title>
        <authorList>
            <consortium name="US DOE Joint Genome Institute"/>
            <person name="Lucas S."/>
            <person name="Copeland A."/>
            <person name="Lapidus A."/>
            <person name="Cheng J.-F."/>
            <person name="Bruce D."/>
            <person name="Goodwin L."/>
            <person name="Pitluck S."/>
            <person name="Chertkov O."/>
            <person name="Detter J.C."/>
            <person name="Han C."/>
            <person name="Tapia R."/>
            <person name="Land M."/>
            <person name="Hauser L."/>
            <person name="Jeffries C."/>
            <person name="Kyrpides N."/>
            <person name="Ivanova N."/>
            <person name="Mikhailova N."/>
            <person name="Brumm P."/>
            <person name="Mead D."/>
            <person name="Woyke T."/>
        </authorList>
    </citation>
    <scope>NUCLEOTIDE SEQUENCE [LARGE SCALE GENOMIC DNA]</scope>
    <source>
        <strain evidence="4">DSM 2522</strain>
    </source>
</reference>
<keyword evidence="5" id="KW-1185">Reference proteome</keyword>
<dbReference type="STRING" id="649639.Bcell_1756"/>
<proteinExistence type="predicted"/>
<dbReference type="Proteomes" id="UP000001401">
    <property type="component" value="Chromosome"/>
</dbReference>
<organism evidence="4 5">
    <name type="scientific">Evansella cellulosilytica (strain ATCC 21833 / DSM 2522 / FERM P-1141 / JCM 9156 / N-4)</name>
    <name type="common">Bacillus cellulosilyticus</name>
    <dbReference type="NCBI Taxonomy" id="649639"/>
    <lineage>
        <taxon>Bacteria</taxon>
        <taxon>Bacillati</taxon>
        <taxon>Bacillota</taxon>
        <taxon>Bacilli</taxon>
        <taxon>Bacillales</taxon>
        <taxon>Bacillaceae</taxon>
        <taxon>Evansella</taxon>
    </lineage>
</organism>
<evidence type="ECO:0000256" key="2">
    <source>
        <dbReference type="SAM" id="Phobius"/>
    </source>
</evidence>
<dbReference type="Pfam" id="PF14020">
    <property type="entry name" value="DUF4236"/>
    <property type="match status" value="1"/>
</dbReference>